<reference evidence="1 2" key="1">
    <citation type="journal article" date="2024" name="BMC Genomics">
        <title>De novo assembly and annotation of Popillia japonica's genome with initial clues to its potential as an invasive pest.</title>
        <authorList>
            <person name="Cucini C."/>
            <person name="Boschi S."/>
            <person name="Funari R."/>
            <person name="Cardaioli E."/>
            <person name="Iannotti N."/>
            <person name="Marturano G."/>
            <person name="Paoli F."/>
            <person name="Bruttini M."/>
            <person name="Carapelli A."/>
            <person name="Frati F."/>
            <person name="Nardi F."/>
        </authorList>
    </citation>
    <scope>NUCLEOTIDE SEQUENCE [LARGE SCALE GENOMIC DNA]</scope>
    <source>
        <strain evidence="1">DMR45628</strain>
    </source>
</reference>
<name>A0AAW1I7H8_POPJA</name>
<evidence type="ECO:0000313" key="1">
    <source>
        <dbReference type="EMBL" id="KAK9685174.1"/>
    </source>
</evidence>
<proteinExistence type="predicted"/>
<gene>
    <name evidence="1" type="ORF">QE152_g38251</name>
</gene>
<comment type="caution">
    <text evidence="1">The sequence shown here is derived from an EMBL/GenBank/DDBJ whole genome shotgun (WGS) entry which is preliminary data.</text>
</comment>
<dbReference type="EMBL" id="JASPKY010000799">
    <property type="protein sequence ID" value="KAK9685174.1"/>
    <property type="molecule type" value="Genomic_DNA"/>
</dbReference>
<accession>A0AAW1I7H8</accession>
<keyword evidence="2" id="KW-1185">Reference proteome</keyword>
<dbReference type="AlphaFoldDB" id="A0AAW1I7H8"/>
<evidence type="ECO:0000313" key="2">
    <source>
        <dbReference type="Proteomes" id="UP001458880"/>
    </source>
</evidence>
<organism evidence="1 2">
    <name type="scientific">Popillia japonica</name>
    <name type="common">Japanese beetle</name>
    <dbReference type="NCBI Taxonomy" id="7064"/>
    <lineage>
        <taxon>Eukaryota</taxon>
        <taxon>Metazoa</taxon>
        <taxon>Ecdysozoa</taxon>
        <taxon>Arthropoda</taxon>
        <taxon>Hexapoda</taxon>
        <taxon>Insecta</taxon>
        <taxon>Pterygota</taxon>
        <taxon>Neoptera</taxon>
        <taxon>Endopterygota</taxon>
        <taxon>Coleoptera</taxon>
        <taxon>Polyphaga</taxon>
        <taxon>Scarabaeiformia</taxon>
        <taxon>Scarabaeidae</taxon>
        <taxon>Rutelinae</taxon>
        <taxon>Popillia</taxon>
    </lineage>
</organism>
<sequence>MQKESNHLKPYKYYGSQTFYRPVAQRNFTARLRKELQMFRERLWWRSVAETTTDDGSLWRLSRALKRGVKTKLEEAFCSGVEMAQFARPRALLSPITLDLGASPETQVVFQ</sequence>
<protein>
    <submittedName>
        <fullName evidence="1">Uncharacterized protein</fullName>
    </submittedName>
</protein>
<dbReference type="Proteomes" id="UP001458880">
    <property type="component" value="Unassembled WGS sequence"/>
</dbReference>